<keyword evidence="11" id="KW-1185">Reference proteome</keyword>
<evidence type="ECO:0000313" key="11">
    <source>
        <dbReference type="Proteomes" id="UP001318860"/>
    </source>
</evidence>
<dbReference type="EMBL" id="JABTTQ020000013">
    <property type="protein sequence ID" value="KAK6142792.1"/>
    <property type="molecule type" value="Genomic_DNA"/>
</dbReference>
<dbReference type="InterPro" id="IPR013130">
    <property type="entry name" value="Fe3_Rdtase_TM_dom"/>
</dbReference>
<dbReference type="InterPro" id="IPR013121">
    <property type="entry name" value="Fe_red_NAD-bd_6"/>
</dbReference>
<dbReference type="PRINTS" id="PR00466">
    <property type="entry name" value="GP91PHOX"/>
</dbReference>
<name>A0ABR0W617_REHGL</name>
<evidence type="ECO:0000313" key="10">
    <source>
        <dbReference type="EMBL" id="KAK6142792.1"/>
    </source>
</evidence>
<dbReference type="SFLD" id="SFLDG01168">
    <property type="entry name" value="Ferric_reductase_subgroup_(FRE"/>
    <property type="match status" value="1"/>
</dbReference>
<dbReference type="InterPro" id="IPR017927">
    <property type="entry name" value="FAD-bd_FR_type"/>
</dbReference>
<feature type="transmembrane region" description="Helical" evidence="8">
    <location>
        <begin position="136"/>
        <end position="163"/>
    </location>
</feature>
<keyword evidence="6" id="KW-0560">Oxidoreductase</keyword>
<dbReference type="SFLD" id="SFLDS00052">
    <property type="entry name" value="Ferric_Reductase_Domain"/>
    <property type="match status" value="1"/>
</dbReference>
<dbReference type="Pfam" id="PF08030">
    <property type="entry name" value="NAD_binding_6"/>
    <property type="match status" value="1"/>
</dbReference>
<feature type="transmembrane region" description="Helical" evidence="8">
    <location>
        <begin position="192"/>
        <end position="212"/>
    </location>
</feature>
<keyword evidence="4" id="KW-0274">FAD</keyword>
<dbReference type="Gene3D" id="3.40.50.80">
    <property type="entry name" value="Nucleotide-binding domain of ferredoxin-NADP reductase (FNR) module"/>
    <property type="match status" value="2"/>
</dbReference>
<evidence type="ECO:0000256" key="2">
    <source>
        <dbReference type="ARBA" id="ARBA00022630"/>
    </source>
</evidence>
<organism evidence="10 11">
    <name type="scientific">Rehmannia glutinosa</name>
    <name type="common">Chinese foxglove</name>
    <dbReference type="NCBI Taxonomy" id="99300"/>
    <lineage>
        <taxon>Eukaryota</taxon>
        <taxon>Viridiplantae</taxon>
        <taxon>Streptophyta</taxon>
        <taxon>Embryophyta</taxon>
        <taxon>Tracheophyta</taxon>
        <taxon>Spermatophyta</taxon>
        <taxon>Magnoliopsida</taxon>
        <taxon>eudicotyledons</taxon>
        <taxon>Gunneridae</taxon>
        <taxon>Pentapetalae</taxon>
        <taxon>asterids</taxon>
        <taxon>lamiids</taxon>
        <taxon>Lamiales</taxon>
        <taxon>Orobanchaceae</taxon>
        <taxon>Rehmannieae</taxon>
        <taxon>Rehmannia</taxon>
    </lineage>
</organism>
<dbReference type="Pfam" id="PF01794">
    <property type="entry name" value="Ferric_reduct"/>
    <property type="match status" value="1"/>
</dbReference>
<gene>
    <name evidence="10" type="ORF">DH2020_023140</name>
</gene>
<dbReference type="InterPro" id="IPR000778">
    <property type="entry name" value="Cyt_b245_heavy_chain"/>
</dbReference>
<protein>
    <recommendedName>
        <fullName evidence="9">FAD-binding FR-type domain-containing protein</fullName>
    </recommendedName>
</protein>
<evidence type="ECO:0000259" key="9">
    <source>
        <dbReference type="PROSITE" id="PS51384"/>
    </source>
</evidence>
<keyword evidence="7 8" id="KW-0472">Membrane</keyword>
<dbReference type="InterPro" id="IPR050369">
    <property type="entry name" value="RBOH/FRE"/>
</dbReference>
<dbReference type="CDD" id="cd06186">
    <property type="entry name" value="NOX_Duox_like_FAD_NADP"/>
    <property type="match status" value="1"/>
</dbReference>
<dbReference type="InterPro" id="IPR039261">
    <property type="entry name" value="FNR_nucleotide-bd"/>
</dbReference>
<keyword evidence="3 8" id="KW-0812">Transmembrane</keyword>
<evidence type="ECO:0000256" key="5">
    <source>
        <dbReference type="ARBA" id="ARBA00022989"/>
    </source>
</evidence>
<dbReference type="PANTHER" id="PTHR11972:SF41">
    <property type="entry name" value="FERRIC REDUCTION OXIDASE 2"/>
    <property type="match status" value="1"/>
</dbReference>
<evidence type="ECO:0000256" key="6">
    <source>
        <dbReference type="ARBA" id="ARBA00023002"/>
    </source>
</evidence>
<evidence type="ECO:0000256" key="1">
    <source>
        <dbReference type="ARBA" id="ARBA00004141"/>
    </source>
</evidence>
<feature type="transmembrane region" description="Helical" evidence="8">
    <location>
        <begin position="233"/>
        <end position="254"/>
    </location>
</feature>
<proteinExistence type="predicted"/>
<feature type="transmembrane region" description="Helical" evidence="8">
    <location>
        <begin position="274"/>
        <end position="294"/>
    </location>
</feature>
<evidence type="ECO:0000256" key="8">
    <source>
        <dbReference type="SAM" id="Phobius"/>
    </source>
</evidence>
<reference evidence="10 11" key="1">
    <citation type="journal article" date="2021" name="Comput. Struct. Biotechnol. J.">
        <title>De novo genome assembly of the potent medicinal plant Rehmannia glutinosa using nanopore technology.</title>
        <authorList>
            <person name="Ma L."/>
            <person name="Dong C."/>
            <person name="Song C."/>
            <person name="Wang X."/>
            <person name="Zheng X."/>
            <person name="Niu Y."/>
            <person name="Chen S."/>
            <person name="Feng W."/>
        </authorList>
    </citation>
    <scope>NUCLEOTIDE SEQUENCE [LARGE SCALE GENOMIC DNA]</scope>
    <source>
        <strain evidence="10">DH-2019</strain>
    </source>
</reference>
<sequence length="716" mass="81173">MASSGIITAIRGAILLLALLVFLGNIMMWIIMPTDTYYNNWLLHILAHTNSTFFTRKGSQVGGVGERGTERSRVRFPLPTLSWLSMRHAELLLWFTFGVVCGCVQPEGLSVQSALEERAASSKRDTKLRFLKRPMIVKGLGIVTVTELTLFTCFIALCVWYFAYYVRHWFKQVSVLSMARGEKMWQTKLDRVAIVTGVTGNLCLTFLFYPVTRGSSILPMLGLTSEASIKYHIWLGNITMALFTAHGFLYIVYWTITNRLSEMLKWDDHYVSNIAGEISLVCGLGLWVTTYPNIRRKMFELFLYTHYLYILFIIFFILHTGIGFACIMLPGFYLFVIDRYLRFLQSRQKVRLVSVRILPCETIELNFTKSRGLNYNPTSTIFINVPLISKLQWHPFTITSNSSLEAERLSVIIKCEGSWSKKLYDVISSPSSIDRLQVSVEGPYGPATTNFLRHDMLVMISGGSGITPFISIIRELTFISSTQKCKTPKIMLISVFKNSSNLSMLDLILPISHSNSCNLDLQIEAYVTRENEPPKNKLKPIQTINFKPNSSDLPIFPTLGPNSWLWLCTIIASSFVVFLVLLGLFTQYVVYPVDKNTNKLYSYTKKGLMNMLLICLSIVIAASGVFLWNKKQNAKEADQIEDTKSTDDIELESLPLQSVIKSINVHYGHRPNLKSILSEVKESNVGVLVSGPKKMRQDVAAICSDNIHFESISFTW</sequence>
<comment type="caution">
    <text evidence="10">The sequence shown here is derived from an EMBL/GenBank/DDBJ whole genome shotgun (WGS) entry which is preliminary data.</text>
</comment>
<feature type="transmembrane region" description="Helical" evidence="8">
    <location>
        <begin position="607"/>
        <end position="628"/>
    </location>
</feature>
<feature type="domain" description="FAD-binding FR-type" evidence="9">
    <location>
        <begin position="345"/>
        <end position="450"/>
    </location>
</feature>
<dbReference type="Pfam" id="PF08022">
    <property type="entry name" value="FAD_binding_8"/>
    <property type="match status" value="1"/>
</dbReference>
<comment type="subcellular location">
    <subcellularLocation>
        <location evidence="1">Membrane</location>
        <topology evidence="1">Multi-pass membrane protein</topology>
    </subcellularLocation>
</comment>
<accession>A0ABR0W617</accession>
<keyword evidence="2" id="KW-0285">Flavoprotein</keyword>
<dbReference type="SUPFAM" id="SSF63380">
    <property type="entry name" value="Riboflavin synthase domain-like"/>
    <property type="match status" value="1"/>
</dbReference>
<dbReference type="SUPFAM" id="SSF52343">
    <property type="entry name" value="Ferredoxin reductase-like, C-terminal NADP-linked domain"/>
    <property type="match status" value="1"/>
</dbReference>
<dbReference type="InterPro" id="IPR013112">
    <property type="entry name" value="FAD-bd_8"/>
</dbReference>
<feature type="transmembrane region" description="Helical" evidence="8">
    <location>
        <begin position="306"/>
        <end position="336"/>
    </location>
</feature>
<dbReference type="InterPro" id="IPR017938">
    <property type="entry name" value="Riboflavin_synthase-like_b-brl"/>
</dbReference>
<dbReference type="PROSITE" id="PS51384">
    <property type="entry name" value="FAD_FR"/>
    <property type="match status" value="1"/>
</dbReference>
<evidence type="ECO:0000256" key="4">
    <source>
        <dbReference type="ARBA" id="ARBA00022827"/>
    </source>
</evidence>
<dbReference type="PANTHER" id="PTHR11972">
    <property type="entry name" value="NADPH OXIDASE"/>
    <property type="match status" value="1"/>
</dbReference>
<keyword evidence="5 8" id="KW-1133">Transmembrane helix</keyword>
<evidence type="ECO:0000256" key="7">
    <source>
        <dbReference type="ARBA" id="ARBA00023136"/>
    </source>
</evidence>
<dbReference type="Proteomes" id="UP001318860">
    <property type="component" value="Unassembled WGS sequence"/>
</dbReference>
<evidence type="ECO:0000256" key="3">
    <source>
        <dbReference type="ARBA" id="ARBA00022692"/>
    </source>
</evidence>
<feature type="transmembrane region" description="Helical" evidence="8">
    <location>
        <begin position="12"/>
        <end position="32"/>
    </location>
</feature>
<feature type="transmembrane region" description="Helical" evidence="8">
    <location>
        <begin position="564"/>
        <end position="586"/>
    </location>
</feature>